<proteinExistence type="predicted"/>
<gene>
    <name evidence="1" type="ORF">ERS852551_01596</name>
</gene>
<dbReference type="RefSeq" id="WP_162614192.1">
    <property type="nucleotide sequence ID" value="NZ_NFKP01000009.1"/>
</dbReference>
<sequence>MGLHCDQPVKCPGVRNEFNSHKAISEPFSACLLAYLSTQAPALCWFLWGSEAASSKPYFKAERLFECRHSMMCPEKYPDDFFNCSCFLETMDEINWMG</sequence>
<dbReference type="SUPFAM" id="SSF52141">
    <property type="entry name" value="Uracil-DNA glycosylase-like"/>
    <property type="match status" value="1"/>
</dbReference>
<dbReference type="InterPro" id="IPR036895">
    <property type="entry name" value="Uracil-DNA_glycosylase-like_sf"/>
</dbReference>
<dbReference type="Proteomes" id="UP000095765">
    <property type="component" value="Unassembled WGS sequence"/>
</dbReference>
<accession>A0A174Q5C0</accession>
<dbReference type="AlphaFoldDB" id="A0A174Q5C0"/>
<dbReference type="Gene3D" id="3.40.470.10">
    <property type="entry name" value="Uracil-DNA glycosylase-like domain"/>
    <property type="match status" value="1"/>
</dbReference>
<evidence type="ECO:0000313" key="2">
    <source>
        <dbReference type="Proteomes" id="UP000095765"/>
    </source>
</evidence>
<name>A0A174Q5C0_9FIRM</name>
<organism evidence="1 2">
    <name type="scientific">Anaerotruncus colihominis</name>
    <dbReference type="NCBI Taxonomy" id="169435"/>
    <lineage>
        <taxon>Bacteria</taxon>
        <taxon>Bacillati</taxon>
        <taxon>Bacillota</taxon>
        <taxon>Clostridia</taxon>
        <taxon>Eubacteriales</taxon>
        <taxon>Oscillospiraceae</taxon>
        <taxon>Anaerotruncus</taxon>
    </lineage>
</organism>
<dbReference type="EMBL" id="CZBE01000009">
    <property type="protein sequence ID" value="CUP68472.1"/>
    <property type="molecule type" value="Genomic_DNA"/>
</dbReference>
<protein>
    <submittedName>
        <fullName evidence="1">Uncharacterized protein</fullName>
    </submittedName>
</protein>
<evidence type="ECO:0000313" key="1">
    <source>
        <dbReference type="EMBL" id="CUP68472.1"/>
    </source>
</evidence>
<reference evidence="1 2" key="1">
    <citation type="submission" date="2015-09" db="EMBL/GenBank/DDBJ databases">
        <authorList>
            <consortium name="Pathogen Informatics"/>
        </authorList>
    </citation>
    <scope>NUCLEOTIDE SEQUENCE [LARGE SCALE GENOMIC DNA]</scope>
    <source>
        <strain evidence="1 2">2789STDY5834939</strain>
    </source>
</reference>